<dbReference type="AlphaFoldDB" id="A0A8S9ZCG4"/>
<protein>
    <submittedName>
        <fullName evidence="2">Uncharacterized protein</fullName>
    </submittedName>
</protein>
<feature type="compositionally biased region" description="Basic residues" evidence="1">
    <location>
        <begin position="434"/>
        <end position="446"/>
    </location>
</feature>
<evidence type="ECO:0000313" key="2">
    <source>
        <dbReference type="EMBL" id="KAF7262428.1"/>
    </source>
</evidence>
<proteinExistence type="predicted"/>
<gene>
    <name evidence="2" type="ORF">EG68_00292</name>
</gene>
<dbReference type="Proteomes" id="UP000822476">
    <property type="component" value="Unassembled WGS sequence"/>
</dbReference>
<feature type="region of interest" description="Disordered" evidence="1">
    <location>
        <begin position="326"/>
        <end position="345"/>
    </location>
</feature>
<feature type="non-terminal residue" evidence="2">
    <location>
        <position position="1"/>
    </location>
</feature>
<sequence length="463" mass="51045">FQKLATVQSKAIAYLLKQSELLLKRLGSGVDSQAVTLIEDDLDHFVQSLADFVRQLRVTASASANSMHPVTLVQNAPPLPTSPGYPRRSVRPSISDLIDAVDQMTDMNDLRNLAKHLFDQYHVVSSELELQLDTNWCLRQRLNTANLQLDQVSKLLHKGNHSYAYLEERLGVETEKHIGLTEQCDVARQQSRKTSQILDSLRGRQEQRLTQLSPSANDEIRIESAPTLVGNTCAAPRIALKSIHSAGDVLRTDGTDSHTPAVVEYTRLITHSTVTTAPLKISVSSQTTKSSSKLSCLSRSALNCAPHRKRSPSDTTPTRIYARPHGVANSSARRRPTATTASATLPSTVATSSKHPVYFQSNNNSMDEVRVTGSSSVPTYPSDASVCDEHQRLLSGWSDATTLHTDDTQLTESSILSLPSSVYSGTHSEPTRPKSPKRQKKRKRLFRLIGDRLSLTKRGSRPK</sequence>
<name>A0A8S9ZCG4_9TREM</name>
<organism evidence="2 3">
    <name type="scientific">Paragonimus skrjabini miyazakii</name>
    <dbReference type="NCBI Taxonomy" id="59628"/>
    <lineage>
        <taxon>Eukaryota</taxon>
        <taxon>Metazoa</taxon>
        <taxon>Spiralia</taxon>
        <taxon>Lophotrochozoa</taxon>
        <taxon>Platyhelminthes</taxon>
        <taxon>Trematoda</taxon>
        <taxon>Digenea</taxon>
        <taxon>Plagiorchiida</taxon>
        <taxon>Troglotremata</taxon>
        <taxon>Troglotrematidae</taxon>
        <taxon>Paragonimus</taxon>
    </lineage>
</organism>
<comment type="caution">
    <text evidence="2">The sequence shown here is derived from an EMBL/GenBank/DDBJ whole genome shotgun (WGS) entry which is preliminary data.</text>
</comment>
<dbReference type="EMBL" id="JTDE01000066">
    <property type="protein sequence ID" value="KAF7262428.1"/>
    <property type="molecule type" value="Genomic_DNA"/>
</dbReference>
<keyword evidence="3" id="KW-1185">Reference proteome</keyword>
<evidence type="ECO:0000313" key="3">
    <source>
        <dbReference type="Proteomes" id="UP000822476"/>
    </source>
</evidence>
<evidence type="ECO:0000256" key="1">
    <source>
        <dbReference type="SAM" id="MobiDB-lite"/>
    </source>
</evidence>
<accession>A0A8S9ZCG4</accession>
<reference evidence="2" key="1">
    <citation type="submission" date="2019-07" db="EMBL/GenBank/DDBJ databases">
        <title>Annotation for the trematode Paragonimus miyazaki's.</title>
        <authorList>
            <person name="Choi Y.-J."/>
        </authorList>
    </citation>
    <scope>NUCLEOTIDE SEQUENCE</scope>
    <source>
        <strain evidence="2">Japan</strain>
    </source>
</reference>
<dbReference type="OrthoDB" id="6272343at2759"/>
<feature type="region of interest" description="Disordered" evidence="1">
    <location>
        <begin position="418"/>
        <end position="463"/>
    </location>
</feature>